<evidence type="ECO:0000256" key="1">
    <source>
        <dbReference type="SAM" id="SignalP"/>
    </source>
</evidence>
<dbReference type="RefSeq" id="WP_380736247.1">
    <property type="nucleotide sequence ID" value="NZ_JBHTJP010000002.1"/>
</dbReference>
<sequence length="479" mass="53721">MKYIKTLLLTFLSLLLFTGCHEDMDDVFQSSSSLDIKNFIWRGMNNLYLYKDQVPDLANTRFSSQEDLNEFLRTFDSPEDLFYNGLLAEEDEFSFLVDDYVALEKFFQGVNRETGMEYGLKRYPSNSSQVIGYVKYVLPNTSAEANGLERGDLFGTVDGIPLNDQNYSQLLSADSFTIGLASVNNGEITLTGETIFLENEEYTTNPVYLTEIIETTNGKAGYLMYTGFTGNFDDVLNETFAMFKSERITDLIVDLRYNGGGSVESANDLSSMITGQYTGEIFYTEQWNDEYQAYFEENEPESLENHFNDKIRTGAQINSLNLNKVYILTTFNTASASELVINGLAPYINVVQVGASTRGKFQASTTLYDSPDFGRSGANPGHTYAIQPLIYKTVNASGVTDYVDGLQPDILIAEDFENLGVLGDPNEPLLQAALNDINGISQKMPQQDFIPIDEIDFNSGQNPLYQKMFTDENLPLLTR</sequence>
<dbReference type="PROSITE" id="PS51257">
    <property type="entry name" value="PROKAR_LIPOPROTEIN"/>
    <property type="match status" value="1"/>
</dbReference>
<evidence type="ECO:0000259" key="2">
    <source>
        <dbReference type="Pfam" id="PF03572"/>
    </source>
</evidence>
<dbReference type="EMBL" id="JBHTJP010000002">
    <property type="protein sequence ID" value="MFD0975234.1"/>
    <property type="molecule type" value="Genomic_DNA"/>
</dbReference>
<protein>
    <submittedName>
        <fullName evidence="4">S41 family peptidase</fullName>
    </submittedName>
</protein>
<reference evidence="5" key="1">
    <citation type="journal article" date="2019" name="Int. J. Syst. Evol. Microbiol.">
        <title>The Global Catalogue of Microorganisms (GCM) 10K type strain sequencing project: providing services to taxonomists for standard genome sequencing and annotation.</title>
        <authorList>
            <consortium name="The Broad Institute Genomics Platform"/>
            <consortium name="The Broad Institute Genome Sequencing Center for Infectious Disease"/>
            <person name="Wu L."/>
            <person name="Ma J."/>
        </authorList>
    </citation>
    <scope>NUCLEOTIDE SEQUENCE [LARGE SCALE GENOMIC DNA]</scope>
    <source>
        <strain evidence="5">CCUG 60898</strain>
    </source>
</reference>
<feature type="domain" description="Tail specific protease" evidence="2">
    <location>
        <begin position="219"/>
        <end position="366"/>
    </location>
</feature>
<accession>A0ABW3IBM0</accession>
<gene>
    <name evidence="4" type="ORF">ACFQ1G_00380</name>
</gene>
<evidence type="ECO:0000313" key="5">
    <source>
        <dbReference type="Proteomes" id="UP001597100"/>
    </source>
</evidence>
<dbReference type="CDD" id="cd07561">
    <property type="entry name" value="Peptidase_S41_CPP_like"/>
    <property type="match status" value="1"/>
</dbReference>
<dbReference type="Pfam" id="PF03572">
    <property type="entry name" value="Peptidase_S41"/>
    <property type="match status" value="1"/>
</dbReference>
<dbReference type="Proteomes" id="UP001597100">
    <property type="component" value="Unassembled WGS sequence"/>
</dbReference>
<dbReference type="PANTHER" id="PTHR32060">
    <property type="entry name" value="TAIL-SPECIFIC PROTEASE"/>
    <property type="match status" value="1"/>
</dbReference>
<dbReference type="Gene3D" id="3.30.750.170">
    <property type="match status" value="1"/>
</dbReference>
<feature type="domain" description="Peptidase S41 N-terminal" evidence="3">
    <location>
        <begin position="35"/>
        <end position="95"/>
    </location>
</feature>
<proteinExistence type="predicted"/>
<name>A0ABW3IBM0_9FLAO</name>
<comment type="caution">
    <text evidence="4">The sequence shown here is derived from an EMBL/GenBank/DDBJ whole genome shotgun (WGS) entry which is preliminary data.</text>
</comment>
<dbReference type="Pfam" id="PF18294">
    <property type="entry name" value="Pept_S41_N"/>
    <property type="match status" value="1"/>
</dbReference>
<dbReference type="PANTHER" id="PTHR32060:SF30">
    <property type="entry name" value="CARBOXY-TERMINAL PROCESSING PROTEASE CTPA"/>
    <property type="match status" value="1"/>
</dbReference>
<dbReference type="InterPro" id="IPR036034">
    <property type="entry name" value="PDZ_sf"/>
</dbReference>
<evidence type="ECO:0000259" key="3">
    <source>
        <dbReference type="Pfam" id="PF18294"/>
    </source>
</evidence>
<dbReference type="SUPFAM" id="SSF52096">
    <property type="entry name" value="ClpP/crotonase"/>
    <property type="match status" value="1"/>
</dbReference>
<dbReference type="InterPro" id="IPR041613">
    <property type="entry name" value="Pept_S41_N"/>
</dbReference>
<dbReference type="Gene3D" id="3.90.226.10">
    <property type="entry name" value="2-enoyl-CoA Hydratase, Chain A, domain 1"/>
    <property type="match status" value="1"/>
</dbReference>
<keyword evidence="1" id="KW-0732">Signal</keyword>
<organism evidence="4 5">
    <name type="scientific">Salinimicrobium gaetbulicola</name>
    <dbReference type="NCBI Taxonomy" id="999702"/>
    <lineage>
        <taxon>Bacteria</taxon>
        <taxon>Pseudomonadati</taxon>
        <taxon>Bacteroidota</taxon>
        <taxon>Flavobacteriia</taxon>
        <taxon>Flavobacteriales</taxon>
        <taxon>Flavobacteriaceae</taxon>
        <taxon>Salinimicrobium</taxon>
    </lineage>
</organism>
<evidence type="ECO:0000313" key="4">
    <source>
        <dbReference type="EMBL" id="MFD0975234.1"/>
    </source>
</evidence>
<dbReference type="Gene3D" id="2.30.42.10">
    <property type="match status" value="1"/>
</dbReference>
<dbReference type="SUPFAM" id="SSF50156">
    <property type="entry name" value="PDZ domain-like"/>
    <property type="match status" value="1"/>
</dbReference>
<feature type="chain" id="PRO_5046518712" evidence="1">
    <location>
        <begin position="23"/>
        <end position="479"/>
    </location>
</feature>
<keyword evidence="5" id="KW-1185">Reference proteome</keyword>
<dbReference type="InterPro" id="IPR029045">
    <property type="entry name" value="ClpP/crotonase-like_dom_sf"/>
</dbReference>
<dbReference type="InterPro" id="IPR005151">
    <property type="entry name" value="Tail-specific_protease"/>
</dbReference>
<feature type="signal peptide" evidence="1">
    <location>
        <begin position="1"/>
        <end position="22"/>
    </location>
</feature>